<dbReference type="Gene3D" id="3.90.25.10">
    <property type="entry name" value="UDP-galactose 4-epimerase, domain 1"/>
    <property type="match status" value="1"/>
</dbReference>
<dbReference type="InterPro" id="IPR051604">
    <property type="entry name" value="Ergot_Alk_Oxidoreductase"/>
</dbReference>
<dbReference type="PANTHER" id="PTHR43162:SF1">
    <property type="entry name" value="PRESTALK A DIFFERENTIATION PROTEIN A"/>
    <property type="match status" value="1"/>
</dbReference>
<dbReference type="GO" id="GO:0003955">
    <property type="term" value="F:NAD(P)H dehydrogenase (quinone) activity"/>
    <property type="evidence" value="ECO:0007669"/>
    <property type="project" value="UniProtKB-EC"/>
</dbReference>
<proteinExistence type="predicted"/>
<dbReference type="CDD" id="cd05269">
    <property type="entry name" value="TMR_SDR_a"/>
    <property type="match status" value="1"/>
</dbReference>
<keyword evidence="2" id="KW-0560">Oxidoreductase</keyword>
<dbReference type="RefSeq" id="WP_380756262.1">
    <property type="nucleotide sequence ID" value="NZ_JBHSRF010000034.1"/>
</dbReference>
<gene>
    <name evidence="2" type="ORF">ACFP1K_21930</name>
</gene>
<dbReference type="InterPro" id="IPR036291">
    <property type="entry name" value="NAD(P)-bd_dom_sf"/>
</dbReference>
<protein>
    <submittedName>
        <fullName evidence="2">SDR family oxidoreductase</fullName>
        <ecNumber evidence="2">1.6.5.2</ecNumber>
    </submittedName>
</protein>
<dbReference type="Pfam" id="PF13460">
    <property type="entry name" value="NAD_binding_10"/>
    <property type="match status" value="1"/>
</dbReference>
<keyword evidence="3" id="KW-1185">Reference proteome</keyword>
<reference evidence="3" key="1">
    <citation type="journal article" date="2019" name="Int. J. Syst. Evol. Microbiol.">
        <title>The Global Catalogue of Microorganisms (GCM) 10K type strain sequencing project: providing services to taxonomists for standard genome sequencing and annotation.</title>
        <authorList>
            <consortium name="The Broad Institute Genomics Platform"/>
            <consortium name="The Broad Institute Genome Sequencing Center for Infectious Disease"/>
            <person name="Wu L."/>
            <person name="Ma J."/>
        </authorList>
    </citation>
    <scope>NUCLEOTIDE SEQUENCE [LARGE SCALE GENOMIC DNA]</scope>
    <source>
        <strain evidence="3">JCM 30346</strain>
    </source>
</reference>
<evidence type="ECO:0000313" key="2">
    <source>
        <dbReference type="EMBL" id="MFC6083842.1"/>
    </source>
</evidence>
<comment type="caution">
    <text evidence="2">The sequence shown here is derived from an EMBL/GenBank/DDBJ whole genome shotgun (WGS) entry which is preliminary data.</text>
</comment>
<name>A0ABW1NMT6_9ACTN</name>
<organism evidence="2 3">
    <name type="scientific">Sphaerisporangium aureirubrum</name>
    <dbReference type="NCBI Taxonomy" id="1544736"/>
    <lineage>
        <taxon>Bacteria</taxon>
        <taxon>Bacillati</taxon>
        <taxon>Actinomycetota</taxon>
        <taxon>Actinomycetes</taxon>
        <taxon>Streptosporangiales</taxon>
        <taxon>Streptosporangiaceae</taxon>
        <taxon>Sphaerisporangium</taxon>
    </lineage>
</organism>
<evidence type="ECO:0000313" key="3">
    <source>
        <dbReference type="Proteomes" id="UP001596137"/>
    </source>
</evidence>
<dbReference type="EC" id="1.6.5.2" evidence="2"/>
<dbReference type="EMBL" id="JBHSRF010000034">
    <property type="protein sequence ID" value="MFC6083842.1"/>
    <property type="molecule type" value="Genomic_DNA"/>
</dbReference>
<dbReference type="PANTHER" id="PTHR43162">
    <property type="match status" value="1"/>
</dbReference>
<feature type="domain" description="NAD(P)-binding" evidence="1">
    <location>
        <begin position="6"/>
        <end position="178"/>
    </location>
</feature>
<dbReference type="SUPFAM" id="SSF51735">
    <property type="entry name" value="NAD(P)-binding Rossmann-fold domains"/>
    <property type="match status" value="1"/>
</dbReference>
<sequence>MILVTGATGAVGNHVVSHLVEAGAKVRALTRNPDKAKFDPSVDVYVADVDKPDTLPGALEGVERVFMLAPSHHAPAHDAAIVAAAKGTGVRHLVKISGLGTIDDAPDAITRWHLAGERSVKESGIPWTILQPGEFMSNTFYWIWGIRGEGVVREPHGDTRQAMIDPRDIGAVAAVVLTTDGHEGRSYPITGPEALTPKERVAKISAALGRPIEFQQLTAQQARDNWVMLGAPEELIDAVQSVLADDSGRWAKVYNSVEELTGKPSRSFDQWLADHLPAFR</sequence>
<evidence type="ECO:0000259" key="1">
    <source>
        <dbReference type="Pfam" id="PF13460"/>
    </source>
</evidence>
<dbReference type="Gene3D" id="3.40.50.720">
    <property type="entry name" value="NAD(P)-binding Rossmann-like Domain"/>
    <property type="match status" value="1"/>
</dbReference>
<dbReference type="InterPro" id="IPR016040">
    <property type="entry name" value="NAD(P)-bd_dom"/>
</dbReference>
<dbReference type="Proteomes" id="UP001596137">
    <property type="component" value="Unassembled WGS sequence"/>
</dbReference>
<accession>A0ABW1NMT6</accession>